<keyword evidence="1" id="KW-1003">Cell membrane</keyword>
<evidence type="ECO:0000313" key="9">
    <source>
        <dbReference type="EMBL" id="ABM28453.1"/>
    </source>
</evidence>
<reference evidence="10" key="1">
    <citation type="journal article" date="2009" name="Environ. Microbiol.">
        <title>Contribution of mobile genetic elements to Desulfovibrio vulgaris genome plasticity.</title>
        <authorList>
            <person name="Walker C.B."/>
            <person name="Stolyar S."/>
            <person name="Chivian D."/>
            <person name="Pinel N."/>
            <person name="Gabster J.A."/>
            <person name="Dehal P.S."/>
            <person name="He Z."/>
            <person name="Yang Z.K."/>
            <person name="Yen H.C."/>
            <person name="Zhou J."/>
            <person name="Wall J.D."/>
            <person name="Hazen T.C."/>
            <person name="Arkin A.P."/>
            <person name="Stahl D.A."/>
        </authorList>
    </citation>
    <scope>NUCLEOTIDE SEQUENCE [LARGE SCALE GENOMIC DNA]</scope>
    <source>
        <strain evidence="10">DP4</strain>
    </source>
</reference>
<dbReference type="Proteomes" id="UP000009173">
    <property type="component" value="Chromosome"/>
</dbReference>
<name>A0A0H3A8A4_NITV4</name>
<evidence type="ECO:0000256" key="4">
    <source>
        <dbReference type="ARBA" id="ARBA00023136"/>
    </source>
</evidence>
<feature type="region of interest" description="Disordered" evidence="6">
    <location>
        <begin position="103"/>
        <end position="123"/>
    </location>
</feature>
<keyword evidence="4 7" id="KW-0472">Membrane</keyword>
<dbReference type="RefSeq" id="WP_010938940.1">
    <property type="nucleotide sequence ID" value="NC_008751.1"/>
</dbReference>
<dbReference type="GO" id="GO:0005886">
    <property type="term" value="C:plasma membrane"/>
    <property type="evidence" value="ECO:0007669"/>
    <property type="project" value="InterPro"/>
</dbReference>
<evidence type="ECO:0000256" key="1">
    <source>
        <dbReference type="ARBA" id="ARBA00022475"/>
    </source>
</evidence>
<evidence type="ECO:0000256" key="6">
    <source>
        <dbReference type="SAM" id="MobiDB-lite"/>
    </source>
</evidence>
<evidence type="ECO:0000256" key="3">
    <source>
        <dbReference type="ARBA" id="ARBA00022989"/>
    </source>
</evidence>
<dbReference type="InterPro" id="IPR010445">
    <property type="entry name" value="LapA_dom"/>
</dbReference>
<evidence type="ECO:0000313" key="10">
    <source>
        <dbReference type="Proteomes" id="UP000009173"/>
    </source>
</evidence>
<dbReference type="HOGENOM" id="CLU_149213_1_0_7"/>
<keyword evidence="2 7" id="KW-0812">Transmembrane</keyword>
<organism evidence="9 10">
    <name type="scientific">Nitratidesulfovibrio vulgaris (strain DP4)</name>
    <name type="common">Desulfovibrio vulgaris</name>
    <dbReference type="NCBI Taxonomy" id="391774"/>
    <lineage>
        <taxon>Bacteria</taxon>
        <taxon>Pseudomonadati</taxon>
        <taxon>Thermodesulfobacteriota</taxon>
        <taxon>Desulfovibrionia</taxon>
        <taxon>Desulfovibrionales</taxon>
        <taxon>Desulfovibrionaceae</taxon>
        <taxon>Nitratidesulfovibrio</taxon>
    </lineage>
</organism>
<dbReference type="KEGG" id="dvl:Dvul_1435"/>
<dbReference type="EMBL" id="CP000527">
    <property type="protein sequence ID" value="ABM28453.1"/>
    <property type="molecule type" value="Genomic_DNA"/>
</dbReference>
<dbReference type="Pfam" id="PF06305">
    <property type="entry name" value="LapA_dom"/>
    <property type="match status" value="1"/>
</dbReference>
<keyword evidence="5" id="KW-0175">Coiled coil</keyword>
<evidence type="ECO:0000256" key="5">
    <source>
        <dbReference type="SAM" id="Coils"/>
    </source>
</evidence>
<keyword evidence="3 7" id="KW-1133">Transmembrane helix</keyword>
<protein>
    <recommendedName>
        <fullName evidence="8">Lipopolysaccharide assembly protein A domain-containing protein</fullName>
    </recommendedName>
</protein>
<gene>
    <name evidence="9" type="ordered locus">Dvul_1435</name>
</gene>
<evidence type="ECO:0000259" key="8">
    <source>
        <dbReference type="Pfam" id="PF06305"/>
    </source>
</evidence>
<feature type="transmembrane region" description="Helical" evidence="7">
    <location>
        <begin position="52"/>
        <end position="71"/>
    </location>
</feature>
<feature type="compositionally biased region" description="Low complexity" evidence="6">
    <location>
        <begin position="108"/>
        <end position="123"/>
    </location>
</feature>
<evidence type="ECO:0000256" key="2">
    <source>
        <dbReference type="ARBA" id="ARBA00022692"/>
    </source>
</evidence>
<feature type="domain" description="Lipopolysaccharide assembly protein A" evidence="8">
    <location>
        <begin position="30"/>
        <end position="95"/>
    </location>
</feature>
<proteinExistence type="predicted"/>
<dbReference type="AlphaFoldDB" id="A0A0H3A8A4"/>
<feature type="coiled-coil region" evidence="5">
    <location>
        <begin position="73"/>
        <end position="100"/>
    </location>
</feature>
<accession>A0A0H3A8A4</accession>
<sequence length="123" mass="14069" precursor="true">MRYIKVLVSVLIFFITMMFFVQNNEVLQQTVTLKLDFFLNPAWSSIPLPFYFMILAAFLLGALCTLFVLVYDRLRLANNLRKANKRVRTLEKEVNSLRTLPLKEAPRAESAPVAAAAEAKTDK</sequence>
<evidence type="ECO:0000256" key="7">
    <source>
        <dbReference type="SAM" id="Phobius"/>
    </source>
</evidence>